<dbReference type="InterPro" id="IPR003593">
    <property type="entry name" value="AAA+_ATPase"/>
</dbReference>
<dbReference type="PROSITE" id="PS50893">
    <property type="entry name" value="ABC_TRANSPORTER_2"/>
    <property type="match status" value="1"/>
</dbReference>
<dbReference type="Proteomes" id="UP000018126">
    <property type="component" value="Unassembled WGS sequence"/>
</dbReference>
<reference evidence="5 6" key="1">
    <citation type="journal article" date="2013" name="Genome Announc.">
        <title>High-Quality Draft Genome Sequence of Vagococcus lutrae Strain LBD1, Isolated from the Largemouth Bass Micropterus salmoides.</title>
        <authorList>
            <person name="Lebreton F."/>
            <person name="Valentino M.D."/>
            <person name="Duncan L.B."/>
            <person name="Zeng Q."/>
            <person name="Manson McGuire A."/>
            <person name="Earl A.M."/>
            <person name="Gilmore M.S."/>
        </authorList>
    </citation>
    <scope>NUCLEOTIDE SEQUENCE [LARGE SCALE GENOMIC DNA]</scope>
    <source>
        <strain evidence="5 6">LBD1</strain>
    </source>
</reference>
<name>V6Q507_9ENTE</name>
<dbReference type="EMBL" id="AYSH01000016">
    <property type="protein sequence ID" value="EST89735.1"/>
    <property type="molecule type" value="Genomic_DNA"/>
</dbReference>
<evidence type="ECO:0000256" key="1">
    <source>
        <dbReference type="ARBA" id="ARBA00022448"/>
    </source>
</evidence>
<proteinExistence type="predicted"/>
<evidence type="ECO:0000256" key="3">
    <source>
        <dbReference type="ARBA" id="ARBA00022840"/>
    </source>
</evidence>
<dbReference type="PANTHER" id="PTHR42788">
    <property type="entry name" value="TAURINE IMPORT ATP-BINDING PROTEIN-RELATED"/>
    <property type="match status" value="1"/>
</dbReference>
<dbReference type="SUPFAM" id="SSF52540">
    <property type="entry name" value="P-loop containing nucleoside triphosphate hydrolases"/>
    <property type="match status" value="1"/>
</dbReference>
<accession>V6Q507</accession>
<dbReference type="InterPro" id="IPR003439">
    <property type="entry name" value="ABC_transporter-like_ATP-bd"/>
</dbReference>
<dbReference type="GO" id="GO:0016887">
    <property type="term" value="F:ATP hydrolysis activity"/>
    <property type="evidence" value="ECO:0007669"/>
    <property type="project" value="InterPro"/>
</dbReference>
<feature type="domain" description="ABC transporter" evidence="4">
    <location>
        <begin position="2"/>
        <end position="226"/>
    </location>
</feature>
<dbReference type="AlphaFoldDB" id="V6Q507"/>
<dbReference type="Gene3D" id="3.40.50.300">
    <property type="entry name" value="P-loop containing nucleotide triphosphate hydrolases"/>
    <property type="match status" value="1"/>
</dbReference>
<evidence type="ECO:0000313" key="6">
    <source>
        <dbReference type="Proteomes" id="UP000018126"/>
    </source>
</evidence>
<dbReference type="CDD" id="cd03293">
    <property type="entry name" value="ABC_NrtD_SsuB_transporters"/>
    <property type="match status" value="1"/>
</dbReference>
<dbReference type="GO" id="GO:0005524">
    <property type="term" value="F:ATP binding"/>
    <property type="evidence" value="ECO:0007669"/>
    <property type="project" value="UniProtKB-KW"/>
</dbReference>
<keyword evidence="3" id="KW-0067">ATP-binding</keyword>
<dbReference type="PATRIC" id="fig|1408226.3.peg.1098"/>
<keyword evidence="2" id="KW-0547">Nucleotide-binding</keyword>
<evidence type="ECO:0000259" key="4">
    <source>
        <dbReference type="PROSITE" id="PS50893"/>
    </source>
</evidence>
<evidence type="ECO:0000313" key="5">
    <source>
        <dbReference type="EMBL" id="EST89735.1"/>
    </source>
</evidence>
<sequence length="244" mass="27867">MLELKDISFVYEERPILSNLSLTIEPGEFISVIGKSGCGKSTLIKLIAGLLEPNSGTILYQKTPVTLGAVSYMPQKPLLLPWKTVKQNICLSDRIKGQKTITDEELKIWLNRAGLAEYENAYPHELSGGMQQRVAFLRTLMLNQDVLLLDEPFGALDSMTKQVMQEWLLTITTELNKTVVFVTHDLEEALFLSDRIIMLDHEEKQSEEIYVPFARPRMGELRYTAEFLAERHQLEGSLKRYAEF</sequence>
<dbReference type="eggNOG" id="COG1116">
    <property type="taxonomic scope" value="Bacteria"/>
</dbReference>
<keyword evidence="6" id="KW-1185">Reference proteome</keyword>
<protein>
    <recommendedName>
        <fullName evidence="4">ABC transporter domain-containing protein</fullName>
    </recommendedName>
</protein>
<dbReference type="InterPro" id="IPR027417">
    <property type="entry name" value="P-loop_NTPase"/>
</dbReference>
<dbReference type="PROSITE" id="PS00211">
    <property type="entry name" value="ABC_TRANSPORTER_1"/>
    <property type="match status" value="1"/>
</dbReference>
<dbReference type="Pfam" id="PF00005">
    <property type="entry name" value="ABC_tran"/>
    <property type="match status" value="1"/>
</dbReference>
<dbReference type="PANTHER" id="PTHR42788:SF2">
    <property type="entry name" value="ABC TRANSPORTER ATP-BINDING PROTEIN"/>
    <property type="match status" value="1"/>
</dbReference>
<organism evidence="5 6">
    <name type="scientific">Vagococcus lutrae LBD1</name>
    <dbReference type="NCBI Taxonomy" id="1408226"/>
    <lineage>
        <taxon>Bacteria</taxon>
        <taxon>Bacillati</taxon>
        <taxon>Bacillota</taxon>
        <taxon>Bacilli</taxon>
        <taxon>Lactobacillales</taxon>
        <taxon>Enterococcaceae</taxon>
        <taxon>Vagococcus</taxon>
    </lineage>
</organism>
<dbReference type="InterPro" id="IPR017871">
    <property type="entry name" value="ABC_transporter-like_CS"/>
</dbReference>
<comment type="caution">
    <text evidence="5">The sequence shown here is derived from an EMBL/GenBank/DDBJ whole genome shotgun (WGS) entry which is preliminary data.</text>
</comment>
<dbReference type="RefSeq" id="WP_023606455.1">
    <property type="nucleotide sequence ID" value="NZ_AYSH01000016.1"/>
</dbReference>
<dbReference type="STRING" id="1408226.T233_01128"/>
<dbReference type="InterPro" id="IPR050166">
    <property type="entry name" value="ABC_transporter_ATP-bind"/>
</dbReference>
<evidence type="ECO:0000256" key="2">
    <source>
        <dbReference type="ARBA" id="ARBA00022741"/>
    </source>
</evidence>
<dbReference type="SMART" id="SM00382">
    <property type="entry name" value="AAA"/>
    <property type="match status" value="1"/>
</dbReference>
<keyword evidence="1" id="KW-0813">Transport</keyword>
<gene>
    <name evidence="5" type="ORF">T233_01128</name>
</gene>